<dbReference type="AlphaFoldDB" id="A0A0U0WEG7"/>
<proteinExistence type="predicted"/>
<gene>
    <name evidence="2" type="ORF">BN971_04484</name>
</gene>
<feature type="compositionally biased region" description="Basic and acidic residues" evidence="1">
    <location>
        <begin position="14"/>
        <end position="35"/>
    </location>
</feature>
<name>A0A0U0WEG7_MYCBE</name>
<feature type="region of interest" description="Disordered" evidence="1">
    <location>
        <begin position="1"/>
        <end position="40"/>
    </location>
</feature>
<organism evidence="2 3">
    <name type="scientific">Mycobacterium bohemicum DSM 44277</name>
    <dbReference type="NCBI Taxonomy" id="1236609"/>
    <lineage>
        <taxon>Bacteria</taxon>
        <taxon>Bacillati</taxon>
        <taxon>Actinomycetota</taxon>
        <taxon>Actinomycetes</taxon>
        <taxon>Mycobacteriales</taxon>
        <taxon>Mycobacteriaceae</taxon>
        <taxon>Mycobacterium</taxon>
    </lineage>
</organism>
<evidence type="ECO:0000256" key="1">
    <source>
        <dbReference type="SAM" id="MobiDB-lite"/>
    </source>
</evidence>
<sequence length="77" mass="8825">MANDPRIVNNAERSQNDLDRLNTDTRELEVSDKPLGRPAGEELVDLDTDAAFWREVDDEATPKTIRSTIKRRQIDTE</sequence>
<evidence type="ECO:0000313" key="3">
    <source>
        <dbReference type="Proteomes" id="UP000198875"/>
    </source>
</evidence>
<dbReference type="EMBL" id="CSTD01000006">
    <property type="protein sequence ID" value="CPR13177.1"/>
    <property type="molecule type" value="Genomic_DNA"/>
</dbReference>
<reference evidence="2 3" key="1">
    <citation type="submission" date="2015-03" db="EMBL/GenBank/DDBJ databases">
        <authorList>
            <person name="Murphy D."/>
        </authorList>
    </citation>
    <scope>NUCLEOTIDE SEQUENCE [LARGE SCALE GENOMIC DNA]</scope>
    <source>
        <strain evidence="2 3">DSM 44277</strain>
    </source>
</reference>
<protein>
    <submittedName>
        <fullName evidence="2">Uncharacterized protein</fullName>
    </submittedName>
</protein>
<dbReference type="Proteomes" id="UP000198875">
    <property type="component" value="Unassembled WGS sequence"/>
</dbReference>
<evidence type="ECO:0000313" key="2">
    <source>
        <dbReference type="EMBL" id="CPR13177.1"/>
    </source>
</evidence>
<accession>A0A0U0WEG7</accession>